<name>A0ABS7ZL32_9GAMM</name>
<evidence type="ECO:0000256" key="1">
    <source>
        <dbReference type="SAM" id="Phobius"/>
    </source>
</evidence>
<gene>
    <name evidence="3" type="primary">elyC</name>
    <name evidence="3" type="ORF">I9W95_02285</name>
</gene>
<evidence type="ECO:0000313" key="3">
    <source>
        <dbReference type="EMBL" id="MCA6062427.1"/>
    </source>
</evidence>
<keyword evidence="1" id="KW-0812">Transmembrane</keyword>
<dbReference type="Pfam" id="PF02698">
    <property type="entry name" value="DUF218"/>
    <property type="match status" value="1"/>
</dbReference>
<feature type="domain" description="DUF218" evidence="2">
    <location>
        <begin position="80"/>
        <end position="236"/>
    </location>
</feature>
<comment type="caution">
    <text evidence="3">The sequence shown here is derived from an EMBL/GenBank/DDBJ whole genome shotgun (WGS) entry which is preliminary data.</text>
</comment>
<organism evidence="3 4">
    <name type="scientific">Thalassolituus marinus</name>
    <dbReference type="NCBI Taxonomy" id="671053"/>
    <lineage>
        <taxon>Bacteria</taxon>
        <taxon>Pseudomonadati</taxon>
        <taxon>Pseudomonadota</taxon>
        <taxon>Gammaproteobacteria</taxon>
        <taxon>Oceanospirillales</taxon>
        <taxon>Oceanospirillaceae</taxon>
        <taxon>Thalassolituus</taxon>
    </lineage>
</organism>
<keyword evidence="1" id="KW-0472">Membrane</keyword>
<dbReference type="NCBIfam" id="NF007794">
    <property type="entry name" value="PRK10494.1"/>
    <property type="match status" value="1"/>
</dbReference>
<evidence type="ECO:0000259" key="2">
    <source>
        <dbReference type="Pfam" id="PF02698"/>
    </source>
</evidence>
<dbReference type="CDD" id="cd06259">
    <property type="entry name" value="YdcF-like"/>
    <property type="match status" value="1"/>
</dbReference>
<keyword evidence="4" id="KW-1185">Reference proteome</keyword>
<dbReference type="InterPro" id="IPR051599">
    <property type="entry name" value="Cell_Envelope_Assoc"/>
</dbReference>
<feature type="transmembrane region" description="Helical" evidence="1">
    <location>
        <begin position="12"/>
        <end position="31"/>
    </location>
</feature>
<dbReference type="Gene3D" id="3.40.50.620">
    <property type="entry name" value="HUPs"/>
    <property type="match status" value="1"/>
</dbReference>
<dbReference type="EMBL" id="JAEDAH010000009">
    <property type="protein sequence ID" value="MCA6062427.1"/>
    <property type="molecule type" value="Genomic_DNA"/>
</dbReference>
<dbReference type="InterPro" id="IPR014729">
    <property type="entry name" value="Rossmann-like_a/b/a_fold"/>
</dbReference>
<sequence length="244" mass="26448">MILFYLKKVIGMLLMPIPLTLIGLICGLLLMRRRPFAGKGLILLSTIWLAATSWHPVADQLLAPFEDDFPLFNIQQPVATVVVLGGCHHSSDQVPAAAQLCSSSLFRLTEGLRILAANPQARLFVSGYAGSDSRAHADVMADIAIAMGVDAASIKTFPAARDTEEEAQLMAPLLGSEPFALVSEASHLPRAMMFFTKQGLSPIAAPAVKFSAEHSDWRIEASAAYKSERAMYETLGRLWQAVKP</sequence>
<dbReference type="RefSeq" id="WP_225671421.1">
    <property type="nucleotide sequence ID" value="NZ_JAEDAH010000009.1"/>
</dbReference>
<dbReference type="PANTHER" id="PTHR30336">
    <property type="entry name" value="INNER MEMBRANE PROTEIN, PROBABLE PERMEASE"/>
    <property type="match status" value="1"/>
</dbReference>
<dbReference type="Proteomes" id="UP000714380">
    <property type="component" value="Unassembled WGS sequence"/>
</dbReference>
<protein>
    <submittedName>
        <fullName evidence="3">Envelope biogenesis factor ElyC</fullName>
    </submittedName>
</protein>
<dbReference type="InterPro" id="IPR003848">
    <property type="entry name" value="DUF218"/>
</dbReference>
<evidence type="ECO:0000313" key="4">
    <source>
        <dbReference type="Proteomes" id="UP000714380"/>
    </source>
</evidence>
<dbReference type="PANTHER" id="PTHR30336:SF4">
    <property type="entry name" value="ENVELOPE BIOGENESIS FACTOR ELYC"/>
    <property type="match status" value="1"/>
</dbReference>
<reference evidence="3 4" key="1">
    <citation type="submission" date="2020-12" db="EMBL/GenBank/DDBJ databases">
        <title>Novel Thalassolituus-related marine hydrocarbonoclastic bacteria mediated algae-derived hydrocarbons mineralization in twilight zone of the northern South China Sea.</title>
        <authorList>
            <person name="Dong C."/>
        </authorList>
    </citation>
    <scope>NUCLEOTIDE SEQUENCE [LARGE SCALE GENOMIC DNA]</scope>
    <source>
        <strain evidence="3 4">IMCC1826</strain>
    </source>
</reference>
<proteinExistence type="predicted"/>
<accession>A0ABS7ZL32</accession>
<keyword evidence="1" id="KW-1133">Transmembrane helix</keyword>